<evidence type="ECO:0000313" key="2">
    <source>
        <dbReference type="EMBL" id="OAG35206.1"/>
    </source>
</evidence>
<dbReference type="PANTHER" id="PTHR42820">
    <property type="entry name" value="SHORT-CHAIN DEHYDROGENASE REDUCTASE"/>
    <property type="match status" value="1"/>
</dbReference>
<keyword evidence="1" id="KW-0521">NADP</keyword>
<dbReference type="Gene3D" id="3.40.50.720">
    <property type="entry name" value="NAD(P)-binding Rossmann-like Domain"/>
    <property type="match status" value="1"/>
</dbReference>
<dbReference type="CDD" id="cd05233">
    <property type="entry name" value="SDR_c"/>
    <property type="match status" value="1"/>
</dbReference>
<evidence type="ECO:0000256" key="1">
    <source>
        <dbReference type="ARBA" id="ARBA00022857"/>
    </source>
</evidence>
<accession>A0A177EUA7</accession>
<dbReference type="RefSeq" id="XP_022507158.1">
    <property type="nucleotide sequence ID" value="XM_022660517.1"/>
</dbReference>
<dbReference type="AlphaFoldDB" id="A0A177EUA7"/>
<dbReference type="PRINTS" id="PR00080">
    <property type="entry name" value="SDRFAMILY"/>
</dbReference>
<dbReference type="GeneID" id="34605719"/>
<dbReference type="EMBL" id="LVKK01000125">
    <property type="protein sequence ID" value="OAG35206.1"/>
    <property type="molecule type" value="Genomic_DNA"/>
</dbReference>
<reference evidence="2 3" key="1">
    <citation type="submission" date="2016-03" db="EMBL/GenBank/DDBJ databases">
        <title>Draft genome sequence of the Fonsecaea monophora CBS 269.37.</title>
        <authorList>
            <person name="Bombassaro A."/>
            <person name="Vinicius W.A."/>
            <person name="De Hoog S."/>
            <person name="Sun J."/>
            <person name="Souza E.M."/>
            <person name="Raittz R.T."/>
            <person name="Costa F."/>
            <person name="Leao A.C."/>
            <person name="Tadra-Sfeir M.Z."/>
            <person name="Baura V."/>
            <person name="Balsanelli E."/>
            <person name="Pedrosa F.O."/>
            <person name="Moreno L.F."/>
            <person name="Steffens M.B."/>
            <person name="Xi L."/>
            <person name="Bocca A.L."/>
            <person name="Felipe M.S."/>
            <person name="Teixeira M."/>
            <person name="Telles Filho F.Q."/>
            <person name="Azevedo C.M."/>
            <person name="Gomes R."/>
            <person name="Vicente V.A."/>
        </authorList>
    </citation>
    <scope>NUCLEOTIDE SEQUENCE [LARGE SCALE GENOMIC DNA]</scope>
    <source>
        <strain evidence="2 3">CBS 269.37</strain>
    </source>
</reference>
<dbReference type="OrthoDB" id="4113790at2759"/>
<dbReference type="GO" id="GO:0016491">
    <property type="term" value="F:oxidoreductase activity"/>
    <property type="evidence" value="ECO:0007669"/>
    <property type="project" value="UniProtKB-ARBA"/>
</dbReference>
<protein>
    <submittedName>
        <fullName evidence="2">Uncharacterized protein</fullName>
    </submittedName>
</protein>
<dbReference type="InterPro" id="IPR002347">
    <property type="entry name" value="SDR_fam"/>
</dbReference>
<comment type="caution">
    <text evidence="2">The sequence shown here is derived from an EMBL/GenBank/DDBJ whole genome shotgun (WGS) entry which is preliminary data.</text>
</comment>
<evidence type="ECO:0000313" key="3">
    <source>
        <dbReference type="Proteomes" id="UP000077002"/>
    </source>
</evidence>
<dbReference type="PRINTS" id="PR00081">
    <property type="entry name" value="GDHRDH"/>
</dbReference>
<dbReference type="SUPFAM" id="SSF51735">
    <property type="entry name" value="NAD(P)-binding Rossmann-fold domains"/>
    <property type="match status" value="1"/>
</dbReference>
<proteinExistence type="predicted"/>
<dbReference type="InterPro" id="IPR020904">
    <property type="entry name" value="Sc_DH/Rdtase_CS"/>
</dbReference>
<dbReference type="FunFam" id="3.40.50.720:FF:000084">
    <property type="entry name" value="Short-chain dehydrogenase reductase"/>
    <property type="match status" value="1"/>
</dbReference>
<organism evidence="2 3">
    <name type="scientific">Fonsecaea monophora</name>
    <dbReference type="NCBI Taxonomy" id="254056"/>
    <lineage>
        <taxon>Eukaryota</taxon>
        <taxon>Fungi</taxon>
        <taxon>Dikarya</taxon>
        <taxon>Ascomycota</taxon>
        <taxon>Pezizomycotina</taxon>
        <taxon>Eurotiomycetes</taxon>
        <taxon>Chaetothyriomycetidae</taxon>
        <taxon>Chaetothyriales</taxon>
        <taxon>Herpotrichiellaceae</taxon>
        <taxon>Fonsecaea</taxon>
    </lineage>
</organism>
<dbReference type="PANTHER" id="PTHR42820:SF1">
    <property type="entry name" value="SHORT-CHAIN DEHYDROGENASE_REDUCTASE FAMILY PROTEIN"/>
    <property type="match status" value="1"/>
</dbReference>
<gene>
    <name evidence="2" type="ORF">AYO21_10604</name>
</gene>
<dbReference type="PROSITE" id="PS00061">
    <property type="entry name" value="ADH_SHORT"/>
    <property type="match status" value="1"/>
</dbReference>
<dbReference type="Proteomes" id="UP000077002">
    <property type="component" value="Unassembled WGS sequence"/>
</dbReference>
<keyword evidence="3" id="KW-1185">Reference proteome</keyword>
<sequence>MSPSKQWVLPSGVAFVTGGARGLGKAVALSFAREGCRGVTIVDVLPDDVLEATKQEVIKEGAKCLAIRCDVTDEAQVEKAVEATVAEFGRLDYAANAAGVAGPLGFTTAVDAAAFDKCLKINTLGVFICMKFQLRQMEKQQPLTLEGRRVPQRGAIVNFASVNSIMSGSTTVAYTASKHAVYGMTKTAALEYRQKNIRVNALSPGFVYTSMAATDGSLGDPRLAEAWAGFEARQGRTAWPEEIGDAVALLCSPKMSLVNAQNLVCDNGFTVNENNF</sequence>
<name>A0A177EUA7_9EURO</name>
<dbReference type="Pfam" id="PF13561">
    <property type="entry name" value="adh_short_C2"/>
    <property type="match status" value="1"/>
</dbReference>
<dbReference type="InterPro" id="IPR036291">
    <property type="entry name" value="NAD(P)-bd_dom_sf"/>
</dbReference>